<evidence type="ECO:0000256" key="7">
    <source>
        <dbReference type="SAM" id="MobiDB-lite"/>
    </source>
</evidence>
<evidence type="ECO:0000313" key="8">
    <source>
        <dbReference type="EMBL" id="KAH0565808.1"/>
    </source>
</evidence>
<dbReference type="Proteomes" id="UP000750711">
    <property type="component" value="Unassembled WGS sequence"/>
</dbReference>
<proteinExistence type="inferred from homology"/>
<name>A0A9P8LI93_9PEZI</name>
<comment type="subcellular location">
    <subcellularLocation>
        <location evidence="2 6">Nucleus</location>
        <location evidence="2 6">Nucleolus</location>
    </subcellularLocation>
</comment>
<dbReference type="PANTHER" id="PTHR12838:SF0">
    <property type="entry name" value="U3 SMALL NUCLEOLAR RNA-ASSOCIATED PROTEIN 11-RELATED"/>
    <property type="match status" value="1"/>
</dbReference>
<evidence type="ECO:0000256" key="1">
    <source>
        <dbReference type="ARBA" id="ARBA00004099"/>
    </source>
</evidence>
<dbReference type="PANTHER" id="PTHR12838">
    <property type="entry name" value="U3 SMALL NUCLEOLAR RNA-ASSOCIATED PROTEIN 11"/>
    <property type="match status" value="1"/>
</dbReference>
<protein>
    <recommendedName>
        <fullName evidence="6">U3 small nucleolar RNA-associated protein 11</fullName>
        <shortName evidence="6">U3 snoRNA-associated protein 11</shortName>
    </recommendedName>
</protein>
<keyword evidence="9" id="KW-1185">Reference proteome</keyword>
<comment type="subunit">
    <text evidence="6">Component of the ribosomal small subunit (SSU) processome.</text>
</comment>
<feature type="compositionally biased region" description="Basic residues" evidence="7">
    <location>
        <begin position="260"/>
        <end position="269"/>
    </location>
</feature>
<feature type="region of interest" description="Disordered" evidence="7">
    <location>
        <begin position="241"/>
        <end position="269"/>
    </location>
</feature>
<reference evidence="8" key="1">
    <citation type="submission" date="2021-03" db="EMBL/GenBank/DDBJ databases">
        <title>Comparative genomics and phylogenomic investigation of the class Geoglossomycetes provide insights into ecological specialization and systematics.</title>
        <authorList>
            <person name="Melie T."/>
            <person name="Pirro S."/>
            <person name="Miller A.N."/>
            <person name="Quandt A."/>
        </authorList>
    </citation>
    <scope>NUCLEOTIDE SEQUENCE</scope>
    <source>
        <strain evidence="8">CAQ_001_2017</strain>
    </source>
</reference>
<comment type="similarity">
    <text evidence="3 6">Belongs to the UTP11 family.</text>
</comment>
<evidence type="ECO:0000256" key="3">
    <source>
        <dbReference type="ARBA" id="ARBA00008105"/>
    </source>
</evidence>
<comment type="function">
    <text evidence="1 6">Involved in nucleolar processing of pre-18S ribosomal RNA.</text>
</comment>
<keyword evidence="5 6" id="KW-0539">Nucleus</keyword>
<evidence type="ECO:0000256" key="6">
    <source>
        <dbReference type="PIRNR" id="PIRNR015952"/>
    </source>
</evidence>
<dbReference type="InterPro" id="IPR007144">
    <property type="entry name" value="SSU_processome_Utp11"/>
</dbReference>
<gene>
    <name evidence="8" type="ORF">GP486_000800</name>
</gene>
<comment type="caution">
    <text evidence="8">The sequence shown here is derived from an EMBL/GenBank/DDBJ whole genome shotgun (WGS) entry which is preliminary data.</text>
</comment>
<keyword evidence="4 6" id="KW-0698">rRNA processing</keyword>
<organism evidence="8 9">
    <name type="scientific">Trichoglossum hirsutum</name>
    <dbReference type="NCBI Taxonomy" id="265104"/>
    <lineage>
        <taxon>Eukaryota</taxon>
        <taxon>Fungi</taxon>
        <taxon>Dikarya</taxon>
        <taxon>Ascomycota</taxon>
        <taxon>Pezizomycotina</taxon>
        <taxon>Geoglossomycetes</taxon>
        <taxon>Geoglossales</taxon>
        <taxon>Geoglossaceae</taxon>
        <taxon>Trichoglossum</taxon>
    </lineage>
</organism>
<dbReference type="PIRSF" id="PIRSF015952">
    <property type="entry name" value="U3snoRNP11"/>
    <property type="match status" value="1"/>
</dbReference>
<evidence type="ECO:0000256" key="5">
    <source>
        <dbReference type="ARBA" id="ARBA00023242"/>
    </source>
</evidence>
<dbReference type="Pfam" id="PF03998">
    <property type="entry name" value="Utp11"/>
    <property type="match status" value="1"/>
</dbReference>
<sequence length="269" mass="30988">MSSMRNAIQRRNHRERAQPLERQKWGILEKHKDYSLRARDYNAKQARLKVLREKAAERNPDEFYFGMMSSKTSRGGQIVADRGNKALSLDVVRLLKTQDTGYLRTMAQIEGRKKRRLQETFVMGEVGGNPSSELSGKDNRKEGKHLVFVESKEEQKAFDAQEHFRTDADASTTRKSSAEAIPGDEETQIRESTGRRQSKQTTREGGRKKRAQRAQEVRRKMIDAVKTRERELIAAERELDLQRAKMGKSANVGGTTKGGVKWKRRERKR</sequence>
<evidence type="ECO:0000256" key="4">
    <source>
        <dbReference type="ARBA" id="ARBA00022552"/>
    </source>
</evidence>
<dbReference type="GO" id="GO:0032040">
    <property type="term" value="C:small-subunit processome"/>
    <property type="evidence" value="ECO:0007669"/>
    <property type="project" value="UniProtKB-UniRule"/>
</dbReference>
<evidence type="ECO:0000313" key="9">
    <source>
        <dbReference type="Proteomes" id="UP000750711"/>
    </source>
</evidence>
<feature type="compositionally biased region" description="Basic and acidic residues" evidence="7">
    <location>
        <begin position="213"/>
        <end position="222"/>
    </location>
</feature>
<dbReference type="GO" id="GO:0006364">
    <property type="term" value="P:rRNA processing"/>
    <property type="evidence" value="ECO:0007669"/>
    <property type="project" value="UniProtKB-UniRule"/>
</dbReference>
<dbReference type="EMBL" id="JAGHQM010000059">
    <property type="protein sequence ID" value="KAH0565808.1"/>
    <property type="molecule type" value="Genomic_DNA"/>
</dbReference>
<feature type="region of interest" description="Disordered" evidence="7">
    <location>
        <begin position="1"/>
        <end position="22"/>
    </location>
</feature>
<accession>A0A9P8LI93</accession>
<dbReference type="AlphaFoldDB" id="A0A9P8LI93"/>
<feature type="compositionally biased region" description="Basic and acidic residues" evidence="7">
    <location>
        <begin position="157"/>
        <end position="168"/>
    </location>
</feature>
<feature type="region of interest" description="Disordered" evidence="7">
    <location>
        <begin position="157"/>
        <end position="222"/>
    </location>
</feature>
<evidence type="ECO:0000256" key="2">
    <source>
        <dbReference type="ARBA" id="ARBA00004604"/>
    </source>
</evidence>